<keyword evidence="2" id="KW-0808">Transferase</keyword>
<name>A0ABU3BG90_9FLAO</name>
<dbReference type="Gene3D" id="3.40.630.30">
    <property type="match status" value="1"/>
</dbReference>
<evidence type="ECO:0000313" key="2">
    <source>
        <dbReference type="EMBL" id="MDT0621195.1"/>
    </source>
</evidence>
<dbReference type="GO" id="GO:0016740">
    <property type="term" value="F:transferase activity"/>
    <property type="evidence" value="ECO:0007669"/>
    <property type="project" value="UniProtKB-KW"/>
</dbReference>
<evidence type="ECO:0000313" key="3">
    <source>
        <dbReference type="Proteomes" id="UP001250662"/>
    </source>
</evidence>
<dbReference type="EMBL" id="JAVRHU010000001">
    <property type="protein sequence ID" value="MDT0621195.1"/>
    <property type="molecule type" value="Genomic_DNA"/>
</dbReference>
<dbReference type="Pfam" id="PF13302">
    <property type="entry name" value="Acetyltransf_3"/>
    <property type="match status" value="1"/>
</dbReference>
<keyword evidence="3" id="KW-1185">Reference proteome</keyword>
<dbReference type="PANTHER" id="PTHR43610">
    <property type="entry name" value="BLL6696 PROTEIN"/>
    <property type="match status" value="1"/>
</dbReference>
<reference evidence="2 3" key="1">
    <citation type="submission" date="2023-09" db="EMBL/GenBank/DDBJ databases">
        <authorList>
            <person name="Rey-Velasco X."/>
        </authorList>
    </citation>
    <scope>NUCLEOTIDE SEQUENCE [LARGE SCALE GENOMIC DNA]</scope>
    <source>
        <strain evidence="2 3">P007</strain>
    </source>
</reference>
<dbReference type="InterPro" id="IPR016181">
    <property type="entry name" value="Acyl_CoA_acyltransferase"/>
</dbReference>
<proteinExistence type="predicted"/>
<evidence type="ECO:0000259" key="1">
    <source>
        <dbReference type="Pfam" id="PF13302"/>
    </source>
</evidence>
<sequence>MSFDFKSNYILENKRVRLEPLQKNHFYKLKDIAHEEYIWTYFLGRSNGKKNFKGYVNEAVEFREKEKEYPFAIYDKITQRYAGSTRLFEISNEFNVARLGYTWYGKDFRGTGLNKNCKFLLFDFAFKQIQFERLGLGAHEENDVSLMAMKSATCSEEGRLRNLFPSIHKKGRSDAILFGILKEEWLTVKREILKNKL</sequence>
<dbReference type="PANTHER" id="PTHR43610:SF1">
    <property type="entry name" value="N-ACETYLTRANSFERASE DOMAIN-CONTAINING PROTEIN"/>
    <property type="match status" value="1"/>
</dbReference>
<gene>
    <name evidence="2" type="ORF">RM520_06145</name>
</gene>
<dbReference type="Proteomes" id="UP001250662">
    <property type="component" value="Unassembled WGS sequence"/>
</dbReference>
<dbReference type="InterPro" id="IPR000182">
    <property type="entry name" value="GNAT_dom"/>
</dbReference>
<comment type="caution">
    <text evidence="2">The sequence shown here is derived from an EMBL/GenBank/DDBJ whole genome shotgun (WGS) entry which is preliminary data.</text>
</comment>
<dbReference type="RefSeq" id="WP_311384825.1">
    <property type="nucleotide sequence ID" value="NZ_JAVRHU010000001.1"/>
</dbReference>
<dbReference type="EC" id="2.-.-.-" evidence="2"/>
<protein>
    <submittedName>
        <fullName evidence="2">GNAT family protein</fullName>
        <ecNumber evidence="2">2.-.-.-</ecNumber>
    </submittedName>
</protein>
<feature type="domain" description="N-acetyltransferase" evidence="1">
    <location>
        <begin position="15"/>
        <end position="151"/>
    </location>
</feature>
<dbReference type="SUPFAM" id="SSF55729">
    <property type="entry name" value="Acyl-CoA N-acyltransferases (Nat)"/>
    <property type="match status" value="1"/>
</dbReference>
<organism evidence="2 3">
    <name type="scientific">Croceitalea vernalis</name>
    <dbReference type="NCBI Taxonomy" id="3075599"/>
    <lineage>
        <taxon>Bacteria</taxon>
        <taxon>Pseudomonadati</taxon>
        <taxon>Bacteroidota</taxon>
        <taxon>Flavobacteriia</taxon>
        <taxon>Flavobacteriales</taxon>
        <taxon>Flavobacteriaceae</taxon>
        <taxon>Croceitalea</taxon>
    </lineage>
</organism>
<accession>A0ABU3BG90</accession>